<keyword evidence="1" id="KW-0472">Membrane</keyword>
<organism evidence="2 3">
    <name type="scientific">Thanatephorus cucumeris (strain AG1-IA)</name>
    <name type="common">Rice sheath blight fungus</name>
    <name type="synonym">Rhizoctonia solani</name>
    <dbReference type="NCBI Taxonomy" id="983506"/>
    <lineage>
        <taxon>Eukaryota</taxon>
        <taxon>Fungi</taxon>
        <taxon>Dikarya</taxon>
        <taxon>Basidiomycota</taxon>
        <taxon>Agaricomycotina</taxon>
        <taxon>Agaricomycetes</taxon>
        <taxon>Cantharellales</taxon>
        <taxon>Ceratobasidiaceae</taxon>
        <taxon>Rhizoctonia</taxon>
        <taxon>Rhizoctonia solani AG-1</taxon>
    </lineage>
</organism>
<dbReference type="AlphaFoldDB" id="L8WY84"/>
<dbReference type="Proteomes" id="UP000011668">
    <property type="component" value="Unassembled WGS sequence"/>
</dbReference>
<evidence type="ECO:0000313" key="2">
    <source>
        <dbReference type="EMBL" id="ELU42970.1"/>
    </source>
</evidence>
<keyword evidence="3" id="KW-1185">Reference proteome</keyword>
<proteinExistence type="predicted"/>
<keyword evidence="1" id="KW-0812">Transmembrane</keyword>
<evidence type="ECO:0000256" key="1">
    <source>
        <dbReference type="SAM" id="Phobius"/>
    </source>
</evidence>
<comment type="caution">
    <text evidence="2">The sequence shown here is derived from an EMBL/GenBank/DDBJ whole genome shotgun (WGS) entry which is preliminary data.</text>
</comment>
<accession>L8WY84</accession>
<gene>
    <name evidence="2" type="ORF">AG1IA_02999</name>
</gene>
<sequence length="243" mass="27213">MTGLHLWDTHRPDPTRAHIHVTHACAARGWAGHGTQTLNIQVPELDDEPGDENGNGAIHWSDVCASTRLHARRRGRCSSTPGFRKVWPENLTCPSGSGRCGDGKSRPSSRGRASRLDELVFLAYPGSSSLFEAWRQQDKQNGDLSRGVTKQDLRRGPSLVIHMDIFPRVCVLLFCLVNVYFPVVITLSLQVGAAYRLRRGTDGRSRRFVRRGRSVLIVYPHPLLSLSPKPGQRQKKLGKWHNE</sequence>
<evidence type="ECO:0000313" key="3">
    <source>
        <dbReference type="Proteomes" id="UP000011668"/>
    </source>
</evidence>
<keyword evidence="1" id="KW-1133">Transmembrane helix</keyword>
<name>L8WY84_THACA</name>
<dbReference type="EMBL" id="AFRT01000668">
    <property type="protein sequence ID" value="ELU42970.1"/>
    <property type="molecule type" value="Genomic_DNA"/>
</dbReference>
<reference evidence="2 3" key="1">
    <citation type="journal article" date="2013" name="Nat. Commun.">
        <title>The evolution and pathogenic mechanisms of the rice sheath blight pathogen.</title>
        <authorList>
            <person name="Zheng A."/>
            <person name="Lin R."/>
            <person name="Xu L."/>
            <person name="Qin P."/>
            <person name="Tang C."/>
            <person name="Ai P."/>
            <person name="Zhang D."/>
            <person name="Liu Y."/>
            <person name="Sun Z."/>
            <person name="Feng H."/>
            <person name="Wang Y."/>
            <person name="Chen Y."/>
            <person name="Liang X."/>
            <person name="Fu R."/>
            <person name="Li Q."/>
            <person name="Zhang J."/>
            <person name="Yu X."/>
            <person name="Xie Z."/>
            <person name="Ding L."/>
            <person name="Guan P."/>
            <person name="Tang J."/>
            <person name="Liang Y."/>
            <person name="Wang S."/>
            <person name="Deng Q."/>
            <person name="Li S."/>
            <person name="Zhu J."/>
            <person name="Wang L."/>
            <person name="Liu H."/>
            <person name="Li P."/>
        </authorList>
    </citation>
    <scope>NUCLEOTIDE SEQUENCE [LARGE SCALE GENOMIC DNA]</scope>
    <source>
        <strain evidence="3">AG-1 IA</strain>
    </source>
</reference>
<protein>
    <submittedName>
        <fullName evidence="2">Uncharacterized protein</fullName>
    </submittedName>
</protein>
<feature type="transmembrane region" description="Helical" evidence="1">
    <location>
        <begin position="171"/>
        <end position="197"/>
    </location>
</feature>
<dbReference type="HOGENOM" id="CLU_1143204_0_0_1"/>